<evidence type="ECO:0000313" key="1">
    <source>
        <dbReference type="EMBL" id="EFH93815.1"/>
    </source>
</evidence>
<gene>
    <name evidence="1" type="ORF">HMPREF0391_10183</name>
</gene>
<accession>D6S6W1</accession>
<name>D6S6W1_FINMA</name>
<proteinExistence type="predicted"/>
<dbReference type="HOGENOM" id="CLU_3251854_0_0_9"/>
<sequence length="42" mass="4889">MNSTIKNILVVVFDLNEIEKYSRKSLTMVIVKRIILIVLGKR</sequence>
<dbReference type="STRING" id="525282.HMPREF0391_10183"/>
<comment type="caution">
    <text evidence="1">The sequence shown here is derived from an EMBL/GenBank/DDBJ whole genome shotgun (WGS) entry which is preliminary data.</text>
</comment>
<dbReference type="AlphaFoldDB" id="D6S6W1"/>
<organism evidence="1">
    <name type="scientific">Finegoldia magna ATCC 53516</name>
    <dbReference type="NCBI Taxonomy" id="525282"/>
    <lineage>
        <taxon>Bacteria</taxon>
        <taxon>Bacillati</taxon>
        <taxon>Bacillota</taxon>
        <taxon>Tissierellia</taxon>
        <taxon>Tissierellales</taxon>
        <taxon>Peptoniphilaceae</taxon>
        <taxon>Finegoldia</taxon>
    </lineage>
</organism>
<dbReference type="Proteomes" id="UP000004063">
    <property type="component" value="Chromosome"/>
</dbReference>
<protein>
    <submittedName>
        <fullName evidence="1">Uncharacterized protein</fullName>
    </submittedName>
</protein>
<reference evidence="1" key="1">
    <citation type="submission" date="2010-05" db="EMBL/GenBank/DDBJ databases">
        <authorList>
            <person name="Muzny D."/>
            <person name="Qin X."/>
            <person name="Buhay C."/>
            <person name="Dugan-Rocha S."/>
            <person name="Ding Y."/>
            <person name="Chen G."/>
            <person name="Hawes A."/>
            <person name="Holder M."/>
            <person name="Jhangiani S."/>
            <person name="Johnson A."/>
            <person name="Khan Z."/>
            <person name="Li Z."/>
            <person name="Liu W."/>
            <person name="Liu X."/>
            <person name="Perez L."/>
            <person name="Shen H."/>
            <person name="Wang Q."/>
            <person name="Watt J."/>
            <person name="Xi L."/>
            <person name="Xin Y."/>
            <person name="Zhou J."/>
            <person name="Deng J."/>
            <person name="Jiang H."/>
            <person name="Liu Y."/>
            <person name="Qu J."/>
            <person name="Song X.-Z."/>
            <person name="Zhang L."/>
            <person name="Villasana D."/>
            <person name="Johnson A."/>
            <person name="Liu J."/>
            <person name="Liyanage D."/>
            <person name="Lorensuhewa L."/>
            <person name="Robinson T."/>
            <person name="Song A."/>
            <person name="Song B.-B."/>
            <person name="Dinh H."/>
            <person name="Thornton R."/>
            <person name="Coyle M."/>
            <person name="Francisco L."/>
            <person name="Jackson L."/>
            <person name="Javaid M."/>
            <person name="Korchina V."/>
            <person name="Kovar C."/>
            <person name="Mata R."/>
            <person name="Mathew T."/>
            <person name="Ngo R."/>
            <person name="Nguyen L."/>
            <person name="Nguyen N."/>
            <person name="Okwuonu G."/>
            <person name="Ongeri F."/>
            <person name="Pham C."/>
            <person name="Simmons D."/>
            <person name="Wilczek-Boney K."/>
            <person name="Hale W."/>
            <person name="Jakkamsetti A."/>
            <person name="Pham P."/>
            <person name="Ruth R."/>
            <person name="San Lucas F."/>
            <person name="Warren J."/>
            <person name="Zhang J."/>
            <person name="Zhao Z."/>
            <person name="Zhou C."/>
            <person name="Zhu D."/>
            <person name="Lee S."/>
            <person name="Bess C."/>
            <person name="Blankenburg K."/>
            <person name="Forbes L."/>
            <person name="Fu Q."/>
            <person name="Gubbala S."/>
            <person name="Hirani K."/>
            <person name="Jayaseelan J.C."/>
            <person name="Lara F."/>
            <person name="Munidasa M."/>
            <person name="Palculict T."/>
            <person name="Patil S."/>
            <person name="Pu L.-L."/>
            <person name="Saada N."/>
            <person name="Tang L."/>
            <person name="Weissenberger G."/>
            <person name="Zhu Y."/>
            <person name="Hemphill L."/>
            <person name="Shang Y."/>
            <person name="Youmans B."/>
            <person name="Ayvaz T."/>
            <person name="Ross M."/>
            <person name="Santibanez J."/>
            <person name="Aqrawi P."/>
            <person name="Gross S."/>
            <person name="Joshi V."/>
            <person name="Fowler G."/>
            <person name="Nazareth L."/>
            <person name="Reid J."/>
            <person name="Worley K."/>
            <person name="Petrosino J."/>
            <person name="Highlander S."/>
            <person name="Gibbs R."/>
        </authorList>
    </citation>
    <scope>NUCLEOTIDE SEQUENCE [LARGE SCALE GENOMIC DNA]</scope>
    <source>
        <strain evidence="1">ATCC 53516</strain>
    </source>
</reference>
<dbReference type="EMBL" id="ACHM02000001">
    <property type="protein sequence ID" value="EFH93815.1"/>
    <property type="molecule type" value="Genomic_DNA"/>
</dbReference>